<proteinExistence type="predicted"/>
<reference evidence="1" key="1">
    <citation type="submission" date="2024-09" db="EMBL/GenBank/DDBJ databases">
        <title>Black Yeasts Isolated from many extreme environments.</title>
        <authorList>
            <person name="Coleine C."/>
            <person name="Stajich J.E."/>
            <person name="Selbmann L."/>
        </authorList>
    </citation>
    <scope>NUCLEOTIDE SEQUENCE</scope>
    <source>
        <strain evidence="1">CCFEE 5737</strain>
    </source>
</reference>
<evidence type="ECO:0000313" key="1">
    <source>
        <dbReference type="EMBL" id="KAK3061470.1"/>
    </source>
</evidence>
<protein>
    <submittedName>
        <fullName evidence="1">Uncharacterized protein</fullName>
    </submittedName>
</protein>
<gene>
    <name evidence="1" type="ORF">LTS18_006136</name>
</gene>
<evidence type="ECO:0000313" key="2">
    <source>
        <dbReference type="Proteomes" id="UP001186974"/>
    </source>
</evidence>
<name>A0ACC3D3W6_9PEZI</name>
<keyword evidence="2" id="KW-1185">Reference proteome</keyword>
<dbReference type="Proteomes" id="UP001186974">
    <property type="component" value="Unassembled WGS sequence"/>
</dbReference>
<accession>A0ACC3D3W6</accession>
<comment type="caution">
    <text evidence="1">The sequence shown here is derived from an EMBL/GenBank/DDBJ whole genome shotgun (WGS) entry which is preliminary data.</text>
</comment>
<sequence>MPNRITRLSILSRKPVPLADSEPNVEVFQTHDFSTYPLELLERLRGAEGCVWALGISATQVGKEEYESLTVRYPVAAAQAFAGLAERFNFVYVSGGSFHSGFQSLRGAKSQTGE</sequence>
<organism evidence="1 2">
    <name type="scientific">Coniosporium uncinatum</name>
    <dbReference type="NCBI Taxonomy" id="93489"/>
    <lineage>
        <taxon>Eukaryota</taxon>
        <taxon>Fungi</taxon>
        <taxon>Dikarya</taxon>
        <taxon>Ascomycota</taxon>
        <taxon>Pezizomycotina</taxon>
        <taxon>Dothideomycetes</taxon>
        <taxon>Dothideomycetes incertae sedis</taxon>
        <taxon>Coniosporium</taxon>
    </lineage>
</organism>
<dbReference type="EMBL" id="JAWDJW010007826">
    <property type="protein sequence ID" value="KAK3061470.1"/>
    <property type="molecule type" value="Genomic_DNA"/>
</dbReference>